<dbReference type="Proteomes" id="UP000824469">
    <property type="component" value="Unassembled WGS sequence"/>
</dbReference>
<dbReference type="OMA" id="CFENFSG"/>
<dbReference type="InterPro" id="IPR004088">
    <property type="entry name" value="KH_dom_type_1"/>
</dbReference>
<feature type="domain" description="J" evidence="2">
    <location>
        <begin position="307"/>
        <end position="371"/>
    </location>
</feature>
<dbReference type="SUPFAM" id="SSF54791">
    <property type="entry name" value="Eukaryotic type KH-domain (KH-domain type I)"/>
    <property type="match status" value="1"/>
</dbReference>
<accession>A0AA38G954</accession>
<dbReference type="GO" id="GO:0003723">
    <property type="term" value="F:RNA binding"/>
    <property type="evidence" value="ECO:0007669"/>
    <property type="project" value="UniProtKB-UniRule"/>
</dbReference>
<dbReference type="PROSITE" id="PS50084">
    <property type="entry name" value="KH_TYPE_1"/>
    <property type="match status" value="1"/>
</dbReference>
<gene>
    <name evidence="3" type="ORF">KI387_019089</name>
</gene>
<protein>
    <recommendedName>
        <fullName evidence="2">J domain-containing protein</fullName>
    </recommendedName>
</protein>
<dbReference type="InterPro" id="IPR036869">
    <property type="entry name" value="J_dom_sf"/>
</dbReference>
<dbReference type="AlphaFoldDB" id="A0AA38G954"/>
<dbReference type="PROSITE" id="PS50076">
    <property type="entry name" value="DNAJ_2"/>
    <property type="match status" value="1"/>
</dbReference>
<dbReference type="Gene3D" id="3.30.1370.10">
    <property type="entry name" value="K Homology domain, type 1"/>
    <property type="match status" value="1"/>
</dbReference>
<dbReference type="SMART" id="SM00322">
    <property type="entry name" value="KH"/>
    <property type="match status" value="1"/>
</dbReference>
<evidence type="ECO:0000256" key="1">
    <source>
        <dbReference type="PROSITE-ProRule" id="PRU00117"/>
    </source>
</evidence>
<dbReference type="InterPro" id="IPR004087">
    <property type="entry name" value="KH_dom"/>
</dbReference>
<reference evidence="3 4" key="1">
    <citation type="journal article" date="2021" name="Nat. Plants">
        <title>The Taxus genome provides insights into paclitaxel biosynthesis.</title>
        <authorList>
            <person name="Xiong X."/>
            <person name="Gou J."/>
            <person name="Liao Q."/>
            <person name="Li Y."/>
            <person name="Zhou Q."/>
            <person name="Bi G."/>
            <person name="Li C."/>
            <person name="Du R."/>
            <person name="Wang X."/>
            <person name="Sun T."/>
            <person name="Guo L."/>
            <person name="Liang H."/>
            <person name="Lu P."/>
            <person name="Wu Y."/>
            <person name="Zhang Z."/>
            <person name="Ro D.K."/>
            <person name="Shang Y."/>
            <person name="Huang S."/>
            <person name="Yan J."/>
        </authorList>
    </citation>
    <scope>NUCLEOTIDE SEQUENCE [LARGE SCALE GENOMIC DNA]</scope>
    <source>
        <strain evidence="3">Ta-2019</strain>
    </source>
</reference>
<name>A0AA38G954_TAXCH</name>
<dbReference type="SUPFAM" id="SSF46565">
    <property type="entry name" value="Chaperone J-domain"/>
    <property type="match status" value="1"/>
</dbReference>
<organism evidence="3 4">
    <name type="scientific">Taxus chinensis</name>
    <name type="common">Chinese yew</name>
    <name type="synonym">Taxus wallichiana var. chinensis</name>
    <dbReference type="NCBI Taxonomy" id="29808"/>
    <lineage>
        <taxon>Eukaryota</taxon>
        <taxon>Viridiplantae</taxon>
        <taxon>Streptophyta</taxon>
        <taxon>Embryophyta</taxon>
        <taxon>Tracheophyta</taxon>
        <taxon>Spermatophyta</taxon>
        <taxon>Pinopsida</taxon>
        <taxon>Pinidae</taxon>
        <taxon>Conifers II</taxon>
        <taxon>Cupressales</taxon>
        <taxon>Taxaceae</taxon>
        <taxon>Taxus</taxon>
    </lineage>
</organism>
<dbReference type="Pfam" id="PF00013">
    <property type="entry name" value="KH_1"/>
    <property type="match status" value="1"/>
</dbReference>
<proteinExistence type="predicted"/>
<dbReference type="InterPro" id="IPR001623">
    <property type="entry name" value="DnaJ_domain"/>
</dbReference>
<evidence type="ECO:0000313" key="3">
    <source>
        <dbReference type="EMBL" id="KAH9317320.1"/>
    </source>
</evidence>
<keyword evidence="1" id="KW-0694">RNA-binding</keyword>
<evidence type="ECO:0000313" key="4">
    <source>
        <dbReference type="Proteomes" id="UP000824469"/>
    </source>
</evidence>
<keyword evidence="4" id="KW-1185">Reference proteome</keyword>
<sequence>MSYVRSFQIEFEVPEEARGLVIGKGGRTIKKFQQSQGISSARLLPSGNFQIRGDSREAVERVVTSVTQLISGIVVSKFSGHFPEFYRLCFCKSVEKPLLAVDKVSFEKYTGEISFVTEHGTQYFCFKRGEAITSGSASSSSADGNNNLAAEFSSKMSFSAFSKVLPHWDFSAYRSELLSCFEFLRSEEQDAMRNVKMIVRFGKEIFHGGASGELVDGGFISLSYLQELFNKKLLTRGFSTAFSEKAVIDLKIHLERLHYVKVSSRKKISIHVVDREENTRFNISVRCVGEEGFVHNSEVQRILRSKDYFQVLGVDMEASASDVQRAYRRCLLKIEFHAGNLATAEEARKWAKEASDCLVNPLQRERYLKNFYSASKLNPPVAQPFSPPEKAEISRVRRGPRRHSLVTFCREGREATDFRLAVTSHGREMEIEPDMIKWVEAAWRNRTPDQLLVFDPAG</sequence>
<dbReference type="EMBL" id="JAHRHJ020000004">
    <property type="protein sequence ID" value="KAH9317320.1"/>
    <property type="molecule type" value="Genomic_DNA"/>
</dbReference>
<comment type="caution">
    <text evidence="3">The sequence shown here is derived from an EMBL/GenBank/DDBJ whole genome shotgun (WGS) entry which is preliminary data.</text>
</comment>
<dbReference type="Gene3D" id="1.10.287.110">
    <property type="entry name" value="DnaJ domain"/>
    <property type="match status" value="1"/>
</dbReference>
<feature type="non-terminal residue" evidence="3">
    <location>
        <position position="458"/>
    </location>
</feature>
<evidence type="ECO:0000259" key="2">
    <source>
        <dbReference type="PROSITE" id="PS50076"/>
    </source>
</evidence>
<dbReference type="InterPro" id="IPR036612">
    <property type="entry name" value="KH_dom_type_1_sf"/>
</dbReference>
<dbReference type="CDD" id="cd06257">
    <property type="entry name" value="DnaJ"/>
    <property type="match status" value="1"/>
</dbReference>